<dbReference type="InterPro" id="IPR005119">
    <property type="entry name" value="LysR_subst-bd"/>
</dbReference>
<evidence type="ECO:0000256" key="1">
    <source>
        <dbReference type="ARBA" id="ARBA00009437"/>
    </source>
</evidence>
<dbReference type="Gene3D" id="1.10.10.10">
    <property type="entry name" value="Winged helix-like DNA-binding domain superfamily/Winged helix DNA-binding domain"/>
    <property type="match status" value="1"/>
</dbReference>
<feature type="domain" description="HTH lysR-type" evidence="5">
    <location>
        <begin position="1"/>
        <end position="58"/>
    </location>
</feature>
<dbReference type="CDD" id="cd05466">
    <property type="entry name" value="PBP2_LTTR_substrate"/>
    <property type="match status" value="1"/>
</dbReference>
<name>A0ABW4MR15_9BACI</name>
<keyword evidence="7" id="KW-1185">Reference proteome</keyword>
<gene>
    <name evidence="6" type="ORF">ACFSFW_12155</name>
</gene>
<dbReference type="PRINTS" id="PR00039">
    <property type="entry name" value="HTHLYSR"/>
</dbReference>
<evidence type="ECO:0000313" key="6">
    <source>
        <dbReference type="EMBL" id="MFD1779425.1"/>
    </source>
</evidence>
<keyword evidence="2" id="KW-0805">Transcription regulation</keyword>
<dbReference type="EMBL" id="JBHUEK010000018">
    <property type="protein sequence ID" value="MFD1779425.1"/>
    <property type="molecule type" value="Genomic_DNA"/>
</dbReference>
<comment type="similarity">
    <text evidence="1">Belongs to the LysR transcriptional regulatory family.</text>
</comment>
<keyword evidence="3" id="KW-0238">DNA-binding</keyword>
<evidence type="ECO:0000313" key="7">
    <source>
        <dbReference type="Proteomes" id="UP001597227"/>
    </source>
</evidence>
<dbReference type="PROSITE" id="PS50931">
    <property type="entry name" value="HTH_LYSR"/>
    <property type="match status" value="1"/>
</dbReference>
<evidence type="ECO:0000256" key="2">
    <source>
        <dbReference type="ARBA" id="ARBA00023015"/>
    </source>
</evidence>
<dbReference type="Pfam" id="PF00126">
    <property type="entry name" value="HTH_1"/>
    <property type="match status" value="1"/>
</dbReference>
<dbReference type="Gene3D" id="3.40.190.290">
    <property type="match status" value="1"/>
</dbReference>
<proteinExistence type="inferred from homology"/>
<dbReference type="SUPFAM" id="SSF46785">
    <property type="entry name" value="Winged helix' DNA-binding domain"/>
    <property type="match status" value="1"/>
</dbReference>
<dbReference type="InterPro" id="IPR050950">
    <property type="entry name" value="HTH-type_LysR_regulators"/>
</dbReference>
<organism evidence="6 7">
    <name type="scientific">Fredinandcohnia salidurans</name>
    <dbReference type="NCBI Taxonomy" id="2595041"/>
    <lineage>
        <taxon>Bacteria</taxon>
        <taxon>Bacillati</taxon>
        <taxon>Bacillota</taxon>
        <taxon>Bacilli</taxon>
        <taxon>Bacillales</taxon>
        <taxon>Bacillaceae</taxon>
        <taxon>Fredinandcohnia</taxon>
    </lineage>
</organism>
<dbReference type="Pfam" id="PF03466">
    <property type="entry name" value="LysR_substrate"/>
    <property type="match status" value="1"/>
</dbReference>
<accession>A0ABW4MR15</accession>
<dbReference type="InterPro" id="IPR036388">
    <property type="entry name" value="WH-like_DNA-bd_sf"/>
</dbReference>
<comment type="caution">
    <text evidence="6">The sequence shown here is derived from an EMBL/GenBank/DDBJ whole genome shotgun (WGS) entry which is preliminary data.</text>
</comment>
<evidence type="ECO:0000256" key="3">
    <source>
        <dbReference type="ARBA" id="ARBA00023125"/>
    </source>
</evidence>
<evidence type="ECO:0000256" key="4">
    <source>
        <dbReference type="ARBA" id="ARBA00023163"/>
    </source>
</evidence>
<dbReference type="Proteomes" id="UP001597227">
    <property type="component" value="Unassembled WGS sequence"/>
</dbReference>
<keyword evidence="4" id="KW-0804">Transcription</keyword>
<dbReference type="InterPro" id="IPR036390">
    <property type="entry name" value="WH_DNA-bd_sf"/>
</dbReference>
<reference evidence="7" key="1">
    <citation type="journal article" date="2019" name="Int. J. Syst. Evol. Microbiol.">
        <title>The Global Catalogue of Microorganisms (GCM) 10K type strain sequencing project: providing services to taxonomists for standard genome sequencing and annotation.</title>
        <authorList>
            <consortium name="The Broad Institute Genomics Platform"/>
            <consortium name="The Broad Institute Genome Sequencing Center for Infectious Disease"/>
            <person name="Wu L."/>
            <person name="Ma J."/>
        </authorList>
    </citation>
    <scope>NUCLEOTIDE SEQUENCE [LARGE SCALE GENOMIC DNA]</scope>
    <source>
        <strain evidence="7">CCUG 15531</strain>
    </source>
</reference>
<dbReference type="RefSeq" id="WP_388038595.1">
    <property type="nucleotide sequence ID" value="NZ_JBHUEK010000018.1"/>
</dbReference>
<sequence>MKLQRLLYFTTVIDCSTFTAAAQKLHISQPSLSTSIKLLEQELGFNLLDRGKGEIKLTKEGKILYQEAKRLLIHYERVSDEMERLKNNGPLELSIGIIESSKFWVSKVLAEFKKHFPDVFIRLLEAPSLEDVEKALDSFEIHLAITNQFIHKQYIQSIPLYDERLVALLPLQHPLGYKNFITINDLKDEDFIIAKEGFQTRTDILNAFQKAGIKPKIQFEIERFETACNLVEEGLGVTVAPENYIKYINNPNFHFKRIHDGLTSRTVYLAIDNNRYLPPIANTFISLVKKNFNKFGV</sequence>
<dbReference type="InterPro" id="IPR000847">
    <property type="entry name" value="LysR_HTH_N"/>
</dbReference>
<dbReference type="PANTHER" id="PTHR30419:SF8">
    <property type="entry name" value="NITROGEN ASSIMILATION TRANSCRIPTIONAL ACTIVATOR-RELATED"/>
    <property type="match status" value="1"/>
</dbReference>
<dbReference type="SUPFAM" id="SSF53850">
    <property type="entry name" value="Periplasmic binding protein-like II"/>
    <property type="match status" value="1"/>
</dbReference>
<dbReference type="PANTHER" id="PTHR30419">
    <property type="entry name" value="HTH-TYPE TRANSCRIPTIONAL REGULATOR YBHD"/>
    <property type="match status" value="1"/>
</dbReference>
<evidence type="ECO:0000259" key="5">
    <source>
        <dbReference type="PROSITE" id="PS50931"/>
    </source>
</evidence>
<protein>
    <submittedName>
        <fullName evidence="6">LysR family transcriptional regulator</fullName>
    </submittedName>
</protein>